<evidence type="ECO:0000256" key="1">
    <source>
        <dbReference type="SAM" id="MobiDB-lite"/>
    </source>
</evidence>
<evidence type="ECO:0000313" key="4">
    <source>
        <dbReference type="Proteomes" id="UP000092462"/>
    </source>
</evidence>
<sequence length="305" mass="34696">LTPLNYNCILYSLSSPSVTQIKKVFNAASHKKVWDHFTKAQRKNIDLWKRQALEVTASPLEGFHDEDEMEMSDEERESSLKGASKRAKLDNENLKASLENSKNDSLRCQLEVYKNEVDLVKSDLKSDTDIKDQQIKVLQETIRNMQTQLLENKSREKEKESKIVDLEAKLKAANVKELLLKTKIATKSSSGTTKTSSAESEDNENPEEVPEAKSVKIETSVELLKPIKIEPDEAKIIGLVSTFLVVHPFGASTDYIWSYVHRVAPHLRPKALEEILSRYKSIFVEEVTGIGAKIERNWRFCGFDE</sequence>
<feature type="domain" description="Ecto-NOX disulfide-thiol exchanger 1/2" evidence="2">
    <location>
        <begin position="102"/>
        <end position="185"/>
    </location>
</feature>
<feature type="region of interest" description="Disordered" evidence="1">
    <location>
        <begin position="59"/>
        <end position="87"/>
    </location>
</feature>
<keyword evidence="4" id="KW-1185">Reference proteome</keyword>
<dbReference type="EMBL" id="AJVK01003393">
    <property type="status" value="NOT_ANNOTATED_CDS"/>
    <property type="molecule type" value="Genomic_DNA"/>
</dbReference>
<dbReference type="VEuPathDB" id="VectorBase:PPAI002635"/>
<dbReference type="Proteomes" id="UP000092462">
    <property type="component" value="Unassembled WGS sequence"/>
</dbReference>
<dbReference type="Pfam" id="PF23267">
    <property type="entry name" value="ENOX1"/>
    <property type="match status" value="1"/>
</dbReference>
<dbReference type="GO" id="GO:0016491">
    <property type="term" value="F:oxidoreductase activity"/>
    <property type="evidence" value="ECO:0007669"/>
    <property type="project" value="InterPro"/>
</dbReference>
<feature type="compositionally biased region" description="Acidic residues" evidence="1">
    <location>
        <begin position="199"/>
        <end position="209"/>
    </location>
</feature>
<protein>
    <recommendedName>
        <fullName evidence="2">Ecto-NOX disulfide-thiol exchanger 1/2 domain-containing protein</fullName>
    </recommendedName>
</protein>
<dbReference type="GO" id="GO:0009897">
    <property type="term" value="C:external side of plasma membrane"/>
    <property type="evidence" value="ECO:0007669"/>
    <property type="project" value="InterPro"/>
</dbReference>
<dbReference type="PANTHER" id="PTHR16001">
    <property type="entry name" value="ECTO-NOX DISULFIDE-THIOL EXCHANGER"/>
    <property type="match status" value="1"/>
</dbReference>
<dbReference type="GO" id="GO:0007624">
    <property type="term" value="P:ultradian rhythm"/>
    <property type="evidence" value="ECO:0007669"/>
    <property type="project" value="InterPro"/>
</dbReference>
<name>A0A1B0D578_PHLPP</name>
<dbReference type="VEuPathDB" id="VectorBase:PPAPM1_007289"/>
<dbReference type="EnsemblMetazoa" id="PPAI002635-RA">
    <property type="protein sequence ID" value="PPAI002635-PA"/>
    <property type="gene ID" value="PPAI002635"/>
</dbReference>
<dbReference type="PANTHER" id="PTHR16001:SF4">
    <property type="entry name" value="ECTO-NOX DISULFIDE-THIOL EXCHANGER 1-LIKE PROTEIN"/>
    <property type="match status" value="1"/>
</dbReference>
<dbReference type="InterPro" id="IPR038876">
    <property type="entry name" value="ENOX"/>
</dbReference>
<evidence type="ECO:0000259" key="2">
    <source>
        <dbReference type="Pfam" id="PF23267"/>
    </source>
</evidence>
<organism evidence="3 4">
    <name type="scientific">Phlebotomus papatasi</name>
    <name type="common">Sandfly</name>
    <dbReference type="NCBI Taxonomy" id="29031"/>
    <lineage>
        <taxon>Eukaryota</taxon>
        <taxon>Metazoa</taxon>
        <taxon>Ecdysozoa</taxon>
        <taxon>Arthropoda</taxon>
        <taxon>Hexapoda</taxon>
        <taxon>Insecta</taxon>
        <taxon>Pterygota</taxon>
        <taxon>Neoptera</taxon>
        <taxon>Endopterygota</taxon>
        <taxon>Diptera</taxon>
        <taxon>Nematocera</taxon>
        <taxon>Psychodoidea</taxon>
        <taxon>Psychodidae</taxon>
        <taxon>Phlebotomus</taxon>
        <taxon>Phlebotomus</taxon>
    </lineage>
</organism>
<dbReference type="InterPro" id="IPR056611">
    <property type="entry name" value="ENOX1/2_dom"/>
</dbReference>
<dbReference type="EMBL" id="AJVK01003392">
    <property type="status" value="NOT_ANNOTATED_CDS"/>
    <property type="molecule type" value="Genomic_DNA"/>
</dbReference>
<accession>A0A1B0D578</accession>
<dbReference type="AlphaFoldDB" id="A0A1B0D578"/>
<evidence type="ECO:0000313" key="3">
    <source>
        <dbReference type="EnsemblMetazoa" id="PPAI002635-PA"/>
    </source>
</evidence>
<proteinExistence type="predicted"/>
<reference evidence="3" key="1">
    <citation type="submission" date="2022-08" db="UniProtKB">
        <authorList>
            <consortium name="EnsemblMetazoa"/>
        </authorList>
    </citation>
    <scope>IDENTIFICATION</scope>
    <source>
        <strain evidence="3">Israel</strain>
    </source>
</reference>
<feature type="region of interest" description="Disordered" evidence="1">
    <location>
        <begin position="189"/>
        <end position="213"/>
    </location>
</feature>
<feature type="compositionally biased region" description="Acidic residues" evidence="1">
    <location>
        <begin position="64"/>
        <end position="76"/>
    </location>
</feature>